<evidence type="ECO:0000313" key="1">
    <source>
        <dbReference type="EMBL" id="GFG34731.1"/>
    </source>
</evidence>
<reference evidence="2" key="1">
    <citation type="submission" date="2020-01" db="EMBL/GenBank/DDBJ databases">
        <title>Draft genome sequence of the Termite Coptotermes fromosanus.</title>
        <authorList>
            <person name="Itakura S."/>
            <person name="Yosikawa Y."/>
            <person name="Umezawa K."/>
        </authorList>
    </citation>
    <scope>NUCLEOTIDE SEQUENCE [LARGE SCALE GENOMIC DNA]</scope>
</reference>
<dbReference type="PANTHER" id="PTHR46114">
    <property type="entry name" value="APPLE DOMAIN-CONTAINING PROTEIN"/>
    <property type="match status" value="1"/>
</dbReference>
<feature type="non-terminal residue" evidence="1">
    <location>
        <position position="1"/>
    </location>
</feature>
<dbReference type="EMBL" id="BLKM01011875">
    <property type="protein sequence ID" value="GFG34731.1"/>
    <property type="molecule type" value="Genomic_DNA"/>
</dbReference>
<proteinExistence type="predicted"/>
<name>A0A6L2PQ24_COPFO</name>
<dbReference type="OrthoDB" id="6773308at2759"/>
<dbReference type="InParanoid" id="A0A6L2PQ24"/>
<organism evidence="1 2">
    <name type="scientific">Coptotermes formosanus</name>
    <name type="common">Formosan subterranean termite</name>
    <dbReference type="NCBI Taxonomy" id="36987"/>
    <lineage>
        <taxon>Eukaryota</taxon>
        <taxon>Metazoa</taxon>
        <taxon>Ecdysozoa</taxon>
        <taxon>Arthropoda</taxon>
        <taxon>Hexapoda</taxon>
        <taxon>Insecta</taxon>
        <taxon>Pterygota</taxon>
        <taxon>Neoptera</taxon>
        <taxon>Polyneoptera</taxon>
        <taxon>Dictyoptera</taxon>
        <taxon>Blattodea</taxon>
        <taxon>Blattoidea</taxon>
        <taxon>Termitoidae</taxon>
        <taxon>Rhinotermitidae</taxon>
        <taxon>Coptotermes</taxon>
    </lineage>
</organism>
<evidence type="ECO:0000313" key="2">
    <source>
        <dbReference type="Proteomes" id="UP000502823"/>
    </source>
</evidence>
<dbReference type="PANTHER" id="PTHR46114:SF1">
    <property type="entry name" value="ZAD DOMAIN-CONTAINING PROTEIN"/>
    <property type="match status" value="1"/>
</dbReference>
<keyword evidence="2" id="KW-1185">Reference proteome</keyword>
<dbReference type="AlphaFoldDB" id="A0A6L2PQ24"/>
<comment type="caution">
    <text evidence="1">The sequence shown here is derived from an EMBL/GenBank/DDBJ whole genome shotgun (WGS) entry which is preliminary data.</text>
</comment>
<dbReference type="Proteomes" id="UP000502823">
    <property type="component" value="Unassembled WGS sequence"/>
</dbReference>
<gene>
    <name evidence="1" type="ORF">Cfor_02986</name>
</gene>
<protein>
    <submittedName>
        <fullName evidence="1">Uncharacterized protein</fullName>
    </submittedName>
</protein>
<sequence length="188" mass="21955">CKSDSTDRRYFYIQRQWPKGEMFIGGHKYVVAAPLINPEEAVDQNSPGFVCLKEKFPRESDSKIKERIFVGLQIRELIEDVKFEDQLSGLEKGARKSFKKFHYDFVFGNNKSEKYRDMMPDLVESYKAKVCNMSLKVHFLNCHLHFPRKCGGTDPRVRRAISAENFHHDNAVPRRVDSQYAGRLFLDT</sequence>
<accession>A0A6L2PQ24</accession>